<dbReference type="Gene3D" id="3.30.700.10">
    <property type="entry name" value="Glycoprotein, Type 4 Pilin"/>
    <property type="match status" value="1"/>
</dbReference>
<dbReference type="Pfam" id="PF07596">
    <property type="entry name" value="SBP_bac_10"/>
    <property type="match status" value="1"/>
</dbReference>
<evidence type="ECO:0000256" key="1">
    <source>
        <dbReference type="SAM" id="Phobius"/>
    </source>
</evidence>
<dbReference type="AlphaFoldDB" id="A0A2S8GK88"/>
<dbReference type="InterPro" id="IPR045584">
    <property type="entry name" value="Pilin-like"/>
</dbReference>
<dbReference type="NCBIfam" id="TIGR02532">
    <property type="entry name" value="IV_pilin_GFxxxE"/>
    <property type="match status" value="1"/>
</dbReference>
<organism evidence="3 4">
    <name type="scientific">Blastopirellula marina</name>
    <dbReference type="NCBI Taxonomy" id="124"/>
    <lineage>
        <taxon>Bacteria</taxon>
        <taxon>Pseudomonadati</taxon>
        <taxon>Planctomycetota</taxon>
        <taxon>Planctomycetia</taxon>
        <taxon>Pirellulales</taxon>
        <taxon>Pirellulaceae</taxon>
        <taxon>Blastopirellula</taxon>
    </lineage>
</organism>
<dbReference type="Proteomes" id="UP000237819">
    <property type="component" value="Unassembled WGS sequence"/>
</dbReference>
<accession>A0A2S8GK88</accession>
<comment type="caution">
    <text evidence="3">The sequence shown here is derived from an EMBL/GenBank/DDBJ whole genome shotgun (WGS) entry which is preliminary data.</text>
</comment>
<reference evidence="3 4" key="1">
    <citation type="submission" date="2018-02" db="EMBL/GenBank/DDBJ databases">
        <title>Comparative genomes isolates from brazilian mangrove.</title>
        <authorList>
            <person name="Araujo J.E."/>
            <person name="Taketani R.G."/>
            <person name="Silva M.C.P."/>
            <person name="Loureco M.V."/>
            <person name="Andreote F.D."/>
        </authorList>
    </citation>
    <scope>NUCLEOTIDE SEQUENCE [LARGE SCALE GENOMIC DNA]</scope>
    <source>
        <strain evidence="3 4">Nap-Phe MGV</strain>
    </source>
</reference>
<dbReference type="OrthoDB" id="255848at2"/>
<dbReference type="InterPro" id="IPR012902">
    <property type="entry name" value="N_methyl_site"/>
</dbReference>
<evidence type="ECO:0000313" key="3">
    <source>
        <dbReference type="EMBL" id="PQO44846.1"/>
    </source>
</evidence>
<dbReference type="PROSITE" id="PS00409">
    <property type="entry name" value="PROKAR_NTER_METHYL"/>
    <property type="match status" value="1"/>
</dbReference>
<proteinExistence type="predicted"/>
<dbReference type="Pfam" id="PF07963">
    <property type="entry name" value="N_methyl"/>
    <property type="match status" value="1"/>
</dbReference>
<sequence>MIYSRECPRGGFTLVELLVVIAIIGVLVALLLPAVQQAREAARRMQCSNNLKQTALALHNYHDVQGQFPLPGMVANTLGWSFSILAQMEQSAMADQISTVEGNSNLPGRRMFGPTRVDAYLCPSAPATETYSPRSDEQYNGQKSYAIHYFGILGPLGNYSINGGTSQPYNCKDITAAFGGECSQGIMWQYGSRIADITDGTSNTYLLGENSWQEMPYRRYWLRAKYQDSRGTLYLMSKNVQYPINSENTDKWNSVAFGSMHPGGAMFSRGDGSVGFVPETIDFATYLAMSSKDGGEPVSSN</sequence>
<dbReference type="RefSeq" id="WP_105336688.1">
    <property type="nucleotide sequence ID" value="NZ_PUHZ01000017.1"/>
</dbReference>
<gene>
    <name evidence="3" type="ORF">C5Y93_17280</name>
</gene>
<feature type="domain" description="DUF1559" evidence="2">
    <location>
        <begin position="36"/>
        <end position="283"/>
    </location>
</feature>
<dbReference type="EMBL" id="PUHZ01000017">
    <property type="protein sequence ID" value="PQO44846.1"/>
    <property type="molecule type" value="Genomic_DNA"/>
</dbReference>
<evidence type="ECO:0000313" key="4">
    <source>
        <dbReference type="Proteomes" id="UP000237819"/>
    </source>
</evidence>
<keyword evidence="1" id="KW-0812">Transmembrane</keyword>
<protein>
    <submittedName>
        <fullName evidence="3">Prepilin-type cleavage/methylation domain-containing protein</fullName>
    </submittedName>
</protein>
<dbReference type="PANTHER" id="PTHR30093:SF2">
    <property type="entry name" value="TYPE II SECRETION SYSTEM PROTEIN H"/>
    <property type="match status" value="1"/>
</dbReference>
<evidence type="ECO:0000259" key="2">
    <source>
        <dbReference type="Pfam" id="PF07596"/>
    </source>
</evidence>
<keyword evidence="1" id="KW-1133">Transmembrane helix</keyword>
<dbReference type="PANTHER" id="PTHR30093">
    <property type="entry name" value="GENERAL SECRETION PATHWAY PROTEIN G"/>
    <property type="match status" value="1"/>
</dbReference>
<dbReference type="SUPFAM" id="SSF54523">
    <property type="entry name" value="Pili subunits"/>
    <property type="match status" value="1"/>
</dbReference>
<name>A0A2S8GK88_9BACT</name>
<feature type="transmembrane region" description="Helical" evidence="1">
    <location>
        <begin position="12"/>
        <end position="35"/>
    </location>
</feature>
<keyword evidence="1" id="KW-0472">Membrane</keyword>
<dbReference type="InterPro" id="IPR011453">
    <property type="entry name" value="DUF1559"/>
</dbReference>